<gene>
    <name evidence="2" type="ORF">WMY93_027250</name>
</gene>
<feature type="compositionally biased region" description="Low complexity" evidence="1">
    <location>
        <begin position="181"/>
        <end position="196"/>
    </location>
</feature>
<organism evidence="2 3">
    <name type="scientific">Mugilogobius chulae</name>
    <name type="common">yellowstripe goby</name>
    <dbReference type="NCBI Taxonomy" id="88201"/>
    <lineage>
        <taxon>Eukaryota</taxon>
        <taxon>Metazoa</taxon>
        <taxon>Chordata</taxon>
        <taxon>Craniata</taxon>
        <taxon>Vertebrata</taxon>
        <taxon>Euteleostomi</taxon>
        <taxon>Actinopterygii</taxon>
        <taxon>Neopterygii</taxon>
        <taxon>Teleostei</taxon>
        <taxon>Neoteleostei</taxon>
        <taxon>Acanthomorphata</taxon>
        <taxon>Gobiaria</taxon>
        <taxon>Gobiiformes</taxon>
        <taxon>Gobioidei</taxon>
        <taxon>Gobiidae</taxon>
        <taxon>Gobionellinae</taxon>
        <taxon>Mugilogobius</taxon>
    </lineage>
</organism>
<feature type="compositionally biased region" description="Polar residues" evidence="1">
    <location>
        <begin position="214"/>
        <end position="230"/>
    </location>
</feature>
<feature type="compositionally biased region" description="Low complexity" evidence="1">
    <location>
        <begin position="99"/>
        <end position="109"/>
    </location>
</feature>
<feature type="region of interest" description="Disordered" evidence="1">
    <location>
        <begin position="86"/>
        <end position="148"/>
    </location>
</feature>
<dbReference type="Proteomes" id="UP001460270">
    <property type="component" value="Unassembled WGS sequence"/>
</dbReference>
<feature type="region of interest" description="Disordered" evidence="1">
    <location>
        <begin position="161"/>
        <end position="241"/>
    </location>
</feature>
<reference evidence="3" key="1">
    <citation type="submission" date="2024-04" db="EMBL/GenBank/DDBJ databases">
        <title>Salinicola lusitanus LLJ914,a marine bacterium isolated from the Okinawa Trough.</title>
        <authorList>
            <person name="Li J."/>
        </authorList>
    </citation>
    <scope>NUCLEOTIDE SEQUENCE [LARGE SCALE GENOMIC DNA]</scope>
</reference>
<comment type="caution">
    <text evidence="2">The sequence shown here is derived from an EMBL/GenBank/DDBJ whole genome shotgun (WGS) entry which is preliminary data.</text>
</comment>
<protein>
    <submittedName>
        <fullName evidence="2">Uncharacterized protein</fullName>
    </submittedName>
</protein>
<evidence type="ECO:0000256" key="1">
    <source>
        <dbReference type="SAM" id="MobiDB-lite"/>
    </source>
</evidence>
<dbReference type="AlphaFoldDB" id="A0AAW0N485"/>
<feature type="compositionally biased region" description="Basic residues" evidence="1">
    <location>
        <begin position="134"/>
        <end position="148"/>
    </location>
</feature>
<dbReference type="EMBL" id="JBBPFD010000020">
    <property type="protein sequence ID" value="KAK7884127.1"/>
    <property type="molecule type" value="Genomic_DNA"/>
</dbReference>
<feature type="compositionally biased region" description="Polar residues" evidence="1">
    <location>
        <begin position="164"/>
        <end position="173"/>
    </location>
</feature>
<accession>A0AAW0N485</accession>
<evidence type="ECO:0000313" key="2">
    <source>
        <dbReference type="EMBL" id="KAK7884127.1"/>
    </source>
</evidence>
<proteinExistence type="predicted"/>
<sequence length="241" mass="26377">MELVNSKLANRKRQEEGKGWWYYGRMLDEIGVGTCSHVTKLLNSQAHNQTLAERRFPGSSFGNLSLPCPPLSGVVADTVSGKYDSEPVDSMYEDPEADLPPALAPGAGACTDSPDEEPEDGPLLHMSPLPSPTHHNHHNNHNNHHHPHLLPQHIYSHMLRHHSNSSSNDQDCSTPKEGRPTRLPSTFPTTFPFPTSWSCGSPRYPEQGWASGLRSGSTPGRGSAYTTRCNTGPKMDPSAGR</sequence>
<name>A0AAW0N485_9GOBI</name>
<evidence type="ECO:0000313" key="3">
    <source>
        <dbReference type="Proteomes" id="UP001460270"/>
    </source>
</evidence>
<keyword evidence="3" id="KW-1185">Reference proteome</keyword>